<dbReference type="EMBL" id="QHKM01000004">
    <property type="protein sequence ID" value="RAK65800.1"/>
    <property type="molecule type" value="Genomic_DNA"/>
</dbReference>
<dbReference type="AlphaFoldDB" id="A0A328BEF4"/>
<sequence length="161" mass="17867">MRRRSRRLLPATVVVGLAFQAPPVDYHTYRNARFGYSIPYPAALVRPQPEAPNGDGRRFVSADGATTLTVYGSHNALDHTAHQQLTMSRQSWQEKGATVTLAKVLPGGYVLSGTLHTSIFYEKASLQNGVFSTFIWQYPAAQKPRLDAVVSYTARTFRPGR</sequence>
<protein>
    <recommendedName>
        <fullName evidence="3">DUF1795 domain-containing protein</fullName>
    </recommendedName>
</protein>
<gene>
    <name evidence="1" type="ORF">DLM85_13865</name>
</gene>
<comment type="caution">
    <text evidence="1">The sequence shown here is derived from an EMBL/GenBank/DDBJ whole genome shotgun (WGS) entry which is preliminary data.</text>
</comment>
<organism evidence="1 2">
    <name type="scientific">Hymenobacter edaphi</name>
    <dbReference type="NCBI Taxonomy" id="2211146"/>
    <lineage>
        <taxon>Bacteria</taxon>
        <taxon>Pseudomonadati</taxon>
        <taxon>Bacteroidota</taxon>
        <taxon>Cytophagia</taxon>
        <taxon>Cytophagales</taxon>
        <taxon>Hymenobacteraceae</taxon>
        <taxon>Hymenobacter</taxon>
    </lineage>
</organism>
<keyword evidence="2" id="KW-1185">Reference proteome</keyword>
<accession>A0A328BEF4</accession>
<evidence type="ECO:0008006" key="3">
    <source>
        <dbReference type="Google" id="ProtNLM"/>
    </source>
</evidence>
<proteinExistence type="predicted"/>
<name>A0A328BEF4_9BACT</name>
<evidence type="ECO:0000313" key="2">
    <source>
        <dbReference type="Proteomes" id="UP000248553"/>
    </source>
</evidence>
<evidence type="ECO:0000313" key="1">
    <source>
        <dbReference type="EMBL" id="RAK65800.1"/>
    </source>
</evidence>
<reference evidence="2" key="1">
    <citation type="submission" date="2018-05" db="EMBL/GenBank/DDBJ databases">
        <authorList>
            <person name="Nie L."/>
        </authorList>
    </citation>
    <scope>NUCLEOTIDE SEQUENCE [LARGE SCALE GENOMIC DNA]</scope>
    <source>
        <strain evidence="2">NL</strain>
    </source>
</reference>
<dbReference type="Proteomes" id="UP000248553">
    <property type="component" value="Unassembled WGS sequence"/>
</dbReference>